<dbReference type="Pfam" id="PF21784">
    <property type="entry name" value="Bflower"/>
    <property type="match status" value="1"/>
</dbReference>
<organism evidence="3">
    <name type="scientific">marine sediment metagenome</name>
    <dbReference type="NCBI Taxonomy" id="412755"/>
    <lineage>
        <taxon>unclassified sequences</taxon>
        <taxon>metagenomes</taxon>
        <taxon>ecological metagenomes</taxon>
    </lineage>
</organism>
<comment type="caution">
    <text evidence="3">The sequence shown here is derived from an EMBL/GenBank/DDBJ whole genome shotgun (WGS) entry which is preliminary data.</text>
</comment>
<dbReference type="AlphaFoldDB" id="A0A0F9Q3X7"/>
<evidence type="ECO:0000256" key="1">
    <source>
        <dbReference type="SAM" id="MobiDB-lite"/>
    </source>
</evidence>
<name>A0A0F9Q3X7_9ZZZZ</name>
<accession>A0A0F9Q3X7</accession>
<protein>
    <recommendedName>
        <fullName evidence="2">4-fold beta flower domain-containing protein</fullName>
    </recommendedName>
</protein>
<feature type="domain" description="4-fold beta flower" evidence="2">
    <location>
        <begin position="4"/>
        <end position="117"/>
    </location>
</feature>
<reference evidence="3" key="1">
    <citation type="journal article" date="2015" name="Nature">
        <title>Complex archaea that bridge the gap between prokaryotes and eukaryotes.</title>
        <authorList>
            <person name="Spang A."/>
            <person name="Saw J.H."/>
            <person name="Jorgensen S.L."/>
            <person name="Zaremba-Niedzwiedzka K."/>
            <person name="Martijn J."/>
            <person name="Lind A.E."/>
            <person name="van Eijk R."/>
            <person name="Schleper C."/>
            <person name="Guy L."/>
            <person name="Ettema T.J."/>
        </authorList>
    </citation>
    <scope>NUCLEOTIDE SEQUENCE</scope>
</reference>
<proteinExistence type="predicted"/>
<dbReference type="InterPro" id="IPR048911">
    <property type="entry name" value="Bflower"/>
</dbReference>
<sequence>MSFTFYSKIGSPIAYTEDACHIFLFTGKPVAYIDEDSIYNYNGKHLGFFEDGWIEDHDGFYLFFTKTATGGPDRAMQDIGPVKSEKSKIPDKNTKEPKPKKTENKETWSDLKWQQFFV</sequence>
<evidence type="ECO:0000259" key="2">
    <source>
        <dbReference type="Pfam" id="PF21784"/>
    </source>
</evidence>
<evidence type="ECO:0000313" key="3">
    <source>
        <dbReference type="EMBL" id="KKN37174.1"/>
    </source>
</evidence>
<feature type="region of interest" description="Disordered" evidence="1">
    <location>
        <begin position="73"/>
        <end position="107"/>
    </location>
</feature>
<feature type="compositionally biased region" description="Basic and acidic residues" evidence="1">
    <location>
        <begin position="83"/>
        <end position="107"/>
    </location>
</feature>
<gene>
    <name evidence="3" type="ORF">LCGC14_0766200</name>
</gene>
<dbReference type="EMBL" id="LAZR01001914">
    <property type="protein sequence ID" value="KKN37174.1"/>
    <property type="molecule type" value="Genomic_DNA"/>
</dbReference>